<dbReference type="EMBL" id="GFDL01007018">
    <property type="protein sequence ID" value="JAV28027.1"/>
    <property type="molecule type" value="Transcribed_RNA"/>
</dbReference>
<dbReference type="Pfam" id="PF02244">
    <property type="entry name" value="Propep_M14"/>
    <property type="match status" value="1"/>
</dbReference>
<feature type="domain" description="Peptidase M14" evidence="14">
    <location>
        <begin position="126"/>
        <end position="417"/>
    </location>
</feature>
<keyword evidence="6 13" id="KW-0732">Signal</keyword>
<dbReference type="GO" id="GO:0004181">
    <property type="term" value="F:metallocarboxypeptidase activity"/>
    <property type="evidence" value="ECO:0007669"/>
    <property type="project" value="InterPro"/>
</dbReference>
<reference evidence="15" key="1">
    <citation type="submission" date="2017-01" db="EMBL/GenBank/DDBJ databases">
        <title>A deep insight into the sialotranscriptome of adult male and female Cluex tarsalis mosquitoes.</title>
        <authorList>
            <person name="Ribeiro J.M."/>
            <person name="Moreira F."/>
            <person name="Bernard K.A."/>
            <person name="Calvo E."/>
        </authorList>
    </citation>
    <scope>NUCLEOTIDE SEQUENCE</scope>
    <source>
        <strain evidence="15">Kern County</strain>
        <tissue evidence="15">Salivary glands</tissue>
    </source>
</reference>
<keyword evidence="3 15" id="KW-0121">Carboxypeptidase</keyword>
<feature type="active site" description="Proton donor/acceptor" evidence="12">
    <location>
        <position position="382"/>
    </location>
</feature>
<keyword evidence="9" id="KW-0482">Metalloprotease</keyword>
<evidence type="ECO:0000256" key="13">
    <source>
        <dbReference type="SAM" id="SignalP"/>
    </source>
</evidence>
<dbReference type="FunFam" id="3.40.630.10:FF:000084">
    <property type="entry name" value="Carboxypeptidase B2"/>
    <property type="match status" value="1"/>
</dbReference>
<dbReference type="Gene3D" id="3.40.630.10">
    <property type="entry name" value="Zn peptidases"/>
    <property type="match status" value="1"/>
</dbReference>
<evidence type="ECO:0000256" key="11">
    <source>
        <dbReference type="ARBA" id="ARBA00069039"/>
    </source>
</evidence>
<dbReference type="Pfam" id="PF00246">
    <property type="entry name" value="Peptidase_M14"/>
    <property type="match status" value="1"/>
</dbReference>
<evidence type="ECO:0000256" key="3">
    <source>
        <dbReference type="ARBA" id="ARBA00022645"/>
    </source>
</evidence>
<dbReference type="FunFam" id="3.30.70.340:FF:000002">
    <property type="entry name" value="Carboxypeptidase A"/>
    <property type="match status" value="1"/>
</dbReference>
<evidence type="ECO:0000259" key="14">
    <source>
        <dbReference type="PROSITE" id="PS52035"/>
    </source>
</evidence>
<protein>
    <recommendedName>
        <fullName evidence="11">Zinc carboxypeptidase A 1</fullName>
    </recommendedName>
</protein>
<dbReference type="InterPro" id="IPR036990">
    <property type="entry name" value="M14A-like_propep"/>
</dbReference>
<dbReference type="PANTHER" id="PTHR11705:SF140">
    <property type="entry name" value="FI02848P-RELATED"/>
    <property type="match status" value="1"/>
</dbReference>
<accession>A0A1Q3FKB8</accession>
<evidence type="ECO:0000256" key="1">
    <source>
        <dbReference type="ARBA" id="ARBA00001947"/>
    </source>
</evidence>
<dbReference type="AlphaFoldDB" id="A0A1Q3FKB8"/>
<keyword evidence="8" id="KW-0862">Zinc</keyword>
<feature type="chain" id="PRO_5012139898" description="Zinc carboxypeptidase A 1" evidence="13">
    <location>
        <begin position="21"/>
        <end position="427"/>
    </location>
</feature>
<proteinExistence type="inferred from homology"/>
<keyword evidence="10" id="KW-1015">Disulfide bond</keyword>
<dbReference type="Gene3D" id="3.30.70.340">
    <property type="entry name" value="Metallocarboxypeptidase-like"/>
    <property type="match status" value="1"/>
</dbReference>
<dbReference type="PANTHER" id="PTHR11705">
    <property type="entry name" value="PROTEASE FAMILY M14 CARBOXYPEPTIDASE A,B"/>
    <property type="match status" value="1"/>
</dbReference>
<evidence type="ECO:0000256" key="9">
    <source>
        <dbReference type="ARBA" id="ARBA00023049"/>
    </source>
</evidence>
<comment type="cofactor">
    <cofactor evidence="1">
        <name>Zn(2+)</name>
        <dbReference type="ChEBI" id="CHEBI:29105"/>
    </cofactor>
</comment>
<dbReference type="SMART" id="SM00631">
    <property type="entry name" value="Zn_pept"/>
    <property type="match status" value="1"/>
</dbReference>
<name>A0A1Q3FKB8_CULTA</name>
<comment type="similarity">
    <text evidence="2 12">Belongs to the peptidase M14 family.</text>
</comment>
<sequence length="427" mass="48146">MMRALGAAVFVILAIGLAGGEDVSYRNYKLYDIAPTTQDQLSLLQKVQHDLKLDFWSAPNVLKSTSVMVSPTADDSFRKFLQEHNITHELSNENVQQIIDREQHGQREHLRSKRATSQKWSFSFDHFWTLEEVYAYLDHLEQTYPDLVRTKSYGQSTEGRPLRVITISKNAIVNSVRPVVLIDGGIHAREWGSPMAVLYLIHQLVENSTENGELLEKTDWVIMPIANPDGFVYTHERDRMWRKNRARVNTLCQGVDLNRNFPFQWKYTSGECTNGYAGSTPGSEPETRALMLLMATYARATKMYLAVHTCGDYILYPYGYDYVVAPNAAELQSLGDLAADAVKQVGGPDYNVGGASFLLYPANGSDDFIYGSFGISYAYTLELSCGYDGDGFILSVPEMQNVTRDAFEMFKVFGKFAGEQPVKPRRP</sequence>
<keyword evidence="4" id="KW-0645">Protease</keyword>
<dbReference type="GO" id="GO:0008270">
    <property type="term" value="F:zinc ion binding"/>
    <property type="evidence" value="ECO:0007669"/>
    <property type="project" value="InterPro"/>
</dbReference>
<organism evidence="15">
    <name type="scientific">Culex tarsalis</name>
    <name type="common">Encephalitis mosquito</name>
    <dbReference type="NCBI Taxonomy" id="7177"/>
    <lineage>
        <taxon>Eukaryota</taxon>
        <taxon>Metazoa</taxon>
        <taxon>Ecdysozoa</taxon>
        <taxon>Arthropoda</taxon>
        <taxon>Hexapoda</taxon>
        <taxon>Insecta</taxon>
        <taxon>Pterygota</taxon>
        <taxon>Neoptera</taxon>
        <taxon>Endopterygota</taxon>
        <taxon>Diptera</taxon>
        <taxon>Nematocera</taxon>
        <taxon>Culicoidea</taxon>
        <taxon>Culicidae</taxon>
        <taxon>Culicinae</taxon>
        <taxon>Culicini</taxon>
        <taxon>Culex</taxon>
        <taxon>Culex</taxon>
    </lineage>
</organism>
<dbReference type="SUPFAM" id="SSF53187">
    <property type="entry name" value="Zn-dependent exopeptidases"/>
    <property type="match status" value="1"/>
</dbReference>
<dbReference type="PRINTS" id="PR00765">
    <property type="entry name" value="CRBOXYPTASEA"/>
</dbReference>
<evidence type="ECO:0000256" key="2">
    <source>
        <dbReference type="ARBA" id="ARBA00005988"/>
    </source>
</evidence>
<evidence type="ECO:0000256" key="5">
    <source>
        <dbReference type="ARBA" id="ARBA00022723"/>
    </source>
</evidence>
<keyword evidence="5" id="KW-0479">Metal-binding</keyword>
<dbReference type="GO" id="GO:0006508">
    <property type="term" value="P:proteolysis"/>
    <property type="evidence" value="ECO:0007669"/>
    <property type="project" value="UniProtKB-KW"/>
</dbReference>
<dbReference type="InterPro" id="IPR000834">
    <property type="entry name" value="Peptidase_M14"/>
</dbReference>
<evidence type="ECO:0000313" key="15">
    <source>
        <dbReference type="EMBL" id="JAV28027.1"/>
    </source>
</evidence>
<evidence type="ECO:0000256" key="4">
    <source>
        <dbReference type="ARBA" id="ARBA00022670"/>
    </source>
</evidence>
<dbReference type="SUPFAM" id="SSF54897">
    <property type="entry name" value="Protease propeptides/inhibitors"/>
    <property type="match status" value="1"/>
</dbReference>
<dbReference type="PROSITE" id="PS52035">
    <property type="entry name" value="PEPTIDASE_M14"/>
    <property type="match status" value="1"/>
</dbReference>
<dbReference type="InterPro" id="IPR003146">
    <property type="entry name" value="M14A_act_pep"/>
</dbReference>
<feature type="signal peptide" evidence="13">
    <location>
        <begin position="1"/>
        <end position="20"/>
    </location>
</feature>
<evidence type="ECO:0000256" key="6">
    <source>
        <dbReference type="ARBA" id="ARBA00022729"/>
    </source>
</evidence>
<keyword evidence="7" id="KW-0378">Hydrolase</keyword>
<evidence type="ECO:0000256" key="8">
    <source>
        <dbReference type="ARBA" id="ARBA00022833"/>
    </source>
</evidence>
<evidence type="ECO:0000256" key="10">
    <source>
        <dbReference type="ARBA" id="ARBA00023157"/>
    </source>
</evidence>
<dbReference type="GO" id="GO:0005615">
    <property type="term" value="C:extracellular space"/>
    <property type="evidence" value="ECO:0007669"/>
    <property type="project" value="TreeGrafter"/>
</dbReference>
<evidence type="ECO:0000256" key="12">
    <source>
        <dbReference type="PROSITE-ProRule" id="PRU01379"/>
    </source>
</evidence>
<evidence type="ECO:0000256" key="7">
    <source>
        <dbReference type="ARBA" id="ARBA00022801"/>
    </source>
</evidence>